<evidence type="ECO:0000256" key="1">
    <source>
        <dbReference type="SAM" id="SignalP"/>
    </source>
</evidence>
<dbReference type="PROSITE" id="PS50983">
    <property type="entry name" value="FE_B12_PBP"/>
    <property type="match status" value="1"/>
</dbReference>
<accession>A0A1D9MAQ6</accession>
<dbReference type="PANTHER" id="PTHR30535:SF34">
    <property type="entry name" value="MOLYBDATE-BINDING PROTEIN MOLA"/>
    <property type="match status" value="1"/>
</dbReference>
<organism evidence="3 4">
    <name type="scientific">Rhodobacter xanthinilyticus</name>
    <dbReference type="NCBI Taxonomy" id="1850250"/>
    <lineage>
        <taxon>Bacteria</taxon>
        <taxon>Pseudomonadati</taxon>
        <taxon>Pseudomonadota</taxon>
        <taxon>Alphaproteobacteria</taxon>
        <taxon>Rhodobacterales</taxon>
        <taxon>Rhodobacter group</taxon>
        <taxon>Rhodobacter</taxon>
    </lineage>
</organism>
<dbReference type="Gene3D" id="3.40.50.1980">
    <property type="entry name" value="Nitrogenase molybdenum iron protein domain"/>
    <property type="match status" value="2"/>
</dbReference>
<dbReference type="RefSeq" id="WP_071165822.1">
    <property type="nucleotide sequence ID" value="NZ_CP017781.1"/>
</dbReference>
<dbReference type="SUPFAM" id="SSF53807">
    <property type="entry name" value="Helical backbone' metal receptor"/>
    <property type="match status" value="1"/>
</dbReference>
<gene>
    <name evidence="3" type="ORF">LPB142_06060</name>
</gene>
<feature type="signal peptide" evidence="1">
    <location>
        <begin position="1"/>
        <end position="21"/>
    </location>
</feature>
<name>A0A1D9MAQ6_9RHOB</name>
<dbReference type="AlphaFoldDB" id="A0A1D9MAQ6"/>
<sequence length="364" mass="38645">MKFAKMTALVALMMTTAPALAEITVTDLDGRQVTLEAVPERVALGFYYEDYLAVTGAEGAGKIVALSRAPWAEWRPAQWAAYVARFPALAGAVDFGSTDDGSFSAEALIAAQPDVALLASWQTEALGAPGVAAIEAAGIKVIALDYNAQTLERHVLSTQVLGAVMGQPERAEALAQMYRAKTEDTLARVAKAGPSHKKIYVELAQKGPGEIGNSYGKGMWAGVIELVGGDNIARGQIENWGPLAAEYVLAERPDVILLAGSEWLNKPEAVILGFGADQGAARAKMAAYTGRPGWADLPAVQSGEVWGVYHGGNRTLSDFVYARAIAKALYPAEFADVDPGAELAEFYRAWMPIAADGLFVTRLQ</sequence>
<dbReference type="STRING" id="1850250.LPB142_06060"/>
<protein>
    <submittedName>
        <fullName evidence="3">Iron ABC transporter substrate-binding protein</fullName>
    </submittedName>
</protein>
<feature type="chain" id="PRO_5009443457" evidence="1">
    <location>
        <begin position="22"/>
        <end position="364"/>
    </location>
</feature>
<dbReference type="KEGG" id="rhp:LPB142_06060"/>
<keyword evidence="1" id="KW-0732">Signal</keyword>
<reference evidence="3 4" key="1">
    <citation type="submission" date="2016-10" db="EMBL/GenBank/DDBJ databases">
        <title>Rhodobacter sp. LPB0142, isolated from sea water.</title>
        <authorList>
            <person name="Kim E."/>
            <person name="Yi H."/>
        </authorList>
    </citation>
    <scope>NUCLEOTIDE SEQUENCE [LARGE SCALE GENOMIC DNA]</scope>
    <source>
        <strain evidence="3 4">LPB0142</strain>
    </source>
</reference>
<feature type="domain" description="Fe/B12 periplasmic-binding" evidence="2">
    <location>
        <begin position="40"/>
        <end position="337"/>
    </location>
</feature>
<dbReference type="EMBL" id="CP017781">
    <property type="protein sequence ID" value="AOZ68934.1"/>
    <property type="molecule type" value="Genomic_DNA"/>
</dbReference>
<evidence type="ECO:0000259" key="2">
    <source>
        <dbReference type="PROSITE" id="PS50983"/>
    </source>
</evidence>
<dbReference type="InterPro" id="IPR002491">
    <property type="entry name" value="ABC_transptr_periplasmic_BD"/>
</dbReference>
<dbReference type="Proteomes" id="UP000176562">
    <property type="component" value="Chromosome"/>
</dbReference>
<proteinExistence type="predicted"/>
<evidence type="ECO:0000313" key="4">
    <source>
        <dbReference type="Proteomes" id="UP000176562"/>
    </source>
</evidence>
<dbReference type="Pfam" id="PF01497">
    <property type="entry name" value="Peripla_BP_2"/>
    <property type="match status" value="1"/>
</dbReference>
<keyword evidence="4" id="KW-1185">Reference proteome</keyword>
<evidence type="ECO:0000313" key="3">
    <source>
        <dbReference type="EMBL" id="AOZ68934.1"/>
    </source>
</evidence>
<dbReference type="InterPro" id="IPR050902">
    <property type="entry name" value="ABC_Transporter_SBP"/>
</dbReference>
<dbReference type="PANTHER" id="PTHR30535">
    <property type="entry name" value="VITAMIN B12-BINDING PROTEIN"/>
    <property type="match status" value="1"/>
</dbReference>